<organism evidence="1 2">
    <name type="scientific">Acaulospora colombiana</name>
    <dbReference type="NCBI Taxonomy" id="27376"/>
    <lineage>
        <taxon>Eukaryota</taxon>
        <taxon>Fungi</taxon>
        <taxon>Fungi incertae sedis</taxon>
        <taxon>Mucoromycota</taxon>
        <taxon>Glomeromycotina</taxon>
        <taxon>Glomeromycetes</taxon>
        <taxon>Diversisporales</taxon>
        <taxon>Acaulosporaceae</taxon>
        <taxon>Acaulospora</taxon>
    </lineage>
</organism>
<keyword evidence="2" id="KW-1185">Reference proteome</keyword>
<evidence type="ECO:0000313" key="2">
    <source>
        <dbReference type="Proteomes" id="UP000789525"/>
    </source>
</evidence>
<dbReference type="Proteomes" id="UP000789525">
    <property type="component" value="Unassembled WGS sequence"/>
</dbReference>
<evidence type="ECO:0000313" key="1">
    <source>
        <dbReference type="EMBL" id="CAG8657272.1"/>
    </source>
</evidence>
<name>A0ACA9NNS2_9GLOM</name>
<comment type="caution">
    <text evidence="1">The sequence shown here is derived from an EMBL/GenBank/DDBJ whole genome shotgun (WGS) entry which is preliminary data.</text>
</comment>
<protein>
    <submittedName>
        <fullName evidence="1">12700_t:CDS:1</fullName>
    </submittedName>
</protein>
<gene>
    <name evidence="1" type="ORF">ACOLOM_LOCUS8456</name>
</gene>
<accession>A0ACA9NNS2</accession>
<sequence length="410" mass="47201">MAEKIENTCSFDIRSKTTFSFDIPASMVHTNESIYTPPFATTYNMYWQLHLKTNHDRQKKSTNDPTYHSLTLNAIPNPDEEISSSTWDDREKFSATIFMKNPYLELEHGALCDSSILDYEFGIENFVESCDLPKTGHITIGVLFDDVKIENEKSYSPLPSKPWPEDLIDAWSNELNQPDISDIQFIVDGAEIYGRSSILSRRSEYFRKMIDGGWTENNCYSKKDGETSATDNDYSGEDITETATIESSENTSLEDTPSTLEIAEENTQQHKSLRHIRYKVNVTDVHQDTFLEMLRYLYTNNLEIDSKSLHRRPIDIFIVADKYLIPDLRQLAKSHIYKDLTVDNAAEILFGQVYKWNDLKNDVMKYVATEFSKIRKTSGYQKIVSNPVDYPMAVALMSELLKLLVPDDEQ</sequence>
<reference evidence="1" key="1">
    <citation type="submission" date="2021-06" db="EMBL/GenBank/DDBJ databases">
        <authorList>
            <person name="Kallberg Y."/>
            <person name="Tangrot J."/>
            <person name="Rosling A."/>
        </authorList>
    </citation>
    <scope>NUCLEOTIDE SEQUENCE</scope>
    <source>
        <strain evidence="1">CL356</strain>
    </source>
</reference>
<proteinExistence type="predicted"/>
<dbReference type="EMBL" id="CAJVPT010021870">
    <property type="protein sequence ID" value="CAG8657272.1"/>
    <property type="molecule type" value="Genomic_DNA"/>
</dbReference>